<dbReference type="AlphaFoldDB" id="A0A383A4Y7"/>
<keyword evidence="7" id="KW-0283">Flagellar rotation</keyword>
<dbReference type="Pfam" id="PF14842">
    <property type="entry name" value="FliG_N"/>
    <property type="match status" value="1"/>
</dbReference>
<evidence type="ECO:0000256" key="4">
    <source>
        <dbReference type="ARBA" id="ARBA00021870"/>
    </source>
</evidence>
<evidence type="ECO:0000256" key="2">
    <source>
        <dbReference type="ARBA" id="ARBA00004413"/>
    </source>
</evidence>
<dbReference type="GO" id="GO:0003774">
    <property type="term" value="F:cytoskeletal motor activity"/>
    <property type="evidence" value="ECO:0007669"/>
    <property type="project" value="InterPro"/>
</dbReference>
<dbReference type="InterPro" id="IPR032779">
    <property type="entry name" value="FliG_M"/>
</dbReference>
<proteinExistence type="inferred from homology"/>
<dbReference type="InterPro" id="IPR011002">
    <property type="entry name" value="FliG_a-hlx"/>
</dbReference>
<dbReference type="GO" id="GO:0006935">
    <property type="term" value="P:chemotaxis"/>
    <property type="evidence" value="ECO:0007669"/>
    <property type="project" value="UniProtKB-KW"/>
</dbReference>
<evidence type="ECO:0000256" key="5">
    <source>
        <dbReference type="ARBA" id="ARBA00022475"/>
    </source>
</evidence>
<feature type="non-terminal residue" evidence="12">
    <location>
        <position position="185"/>
    </location>
</feature>
<evidence type="ECO:0000256" key="7">
    <source>
        <dbReference type="ARBA" id="ARBA00022779"/>
    </source>
</evidence>
<evidence type="ECO:0000256" key="3">
    <source>
        <dbReference type="ARBA" id="ARBA00010299"/>
    </source>
</evidence>
<keyword evidence="8" id="KW-0472">Membrane</keyword>
<comment type="similarity">
    <text evidence="3">Belongs to the FliG family.</text>
</comment>
<dbReference type="InterPro" id="IPR000090">
    <property type="entry name" value="Flg_Motor_Flig"/>
</dbReference>
<evidence type="ECO:0000256" key="9">
    <source>
        <dbReference type="ARBA" id="ARBA00023143"/>
    </source>
</evidence>
<comment type="subcellular location">
    <subcellularLocation>
        <location evidence="1">Bacterial flagellum basal body</location>
    </subcellularLocation>
    <subcellularLocation>
        <location evidence="2">Cell membrane</location>
        <topology evidence="2">Peripheral membrane protein</topology>
        <orientation evidence="2">Cytoplasmic side</orientation>
    </subcellularLocation>
</comment>
<evidence type="ECO:0000259" key="10">
    <source>
        <dbReference type="Pfam" id="PF14841"/>
    </source>
</evidence>
<evidence type="ECO:0000259" key="11">
    <source>
        <dbReference type="Pfam" id="PF14842"/>
    </source>
</evidence>
<accession>A0A383A4Y7</accession>
<evidence type="ECO:0000256" key="1">
    <source>
        <dbReference type="ARBA" id="ARBA00004117"/>
    </source>
</evidence>
<name>A0A383A4Y7_9ZZZZ</name>
<dbReference type="PANTHER" id="PTHR30534">
    <property type="entry name" value="FLAGELLAR MOTOR SWITCH PROTEIN FLIG"/>
    <property type="match status" value="1"/>
</dbReference>
<dbReference type="PRINTS" id="PR00954">
    <property type="entry name" value="FLGMOTORFLIG"/>
</dbReference>
<dbReference type="GO" id="GO:0009425">
    <property type="term" value="C:bacterial-type flagellum basal body"/>
    <property type="evidence" value="ECO:0007669"/>
    <property type="project" value="UniProtKB-SubCell"/>
</dbReference>
<dbReference type="PANTHER" id="PTHR30534:SF0">
    <property type="entry name" value="FLAGELLAR MOTOR SWITCH PROTEIN FLIG"/>
    <property type="match status" value="1"/>
</dbReference>
<dbReference type="Gene3D" id="1.10.220.30">
    <property type="match status" value="2"/>
</dbReference>
<feature type="domain" description="Flagellar motor switch protein FliG N-terminal" evidence="11">
    <location>
        <begin position="16"/>
        <end position="119"/>
    </location>
</feature>
<dbReference type="GO" id="GO:0071973">
    <property type="term" value="P:bacterial-type flagellum-dependent cell motility"/>
    <property type="evidence" value="ECO:0007669"/>
    <property type="project" value="InterPro"/>
</dbReference>
<evidence type="ECO:0000256" key="6">
    <source>
        <dbReference type="ARBA" id="ARBA00022500"/>
    </source>
</evidence>
<reference evidence="12" key="1">
    <citation type="submission" date="2018-05" db="EMBL/GenBank/DDBJ databases">
        <authorList>
            <person name="Lanie J.A."/>
            <person name="Ng W.-L."/>
            <person name="Kazmierczak K.M."/>
            <person name="Andrzejewski T.M."/>
            <person name="Davidsen T.M."/>
            <person name="Wayne K.J."/>
            <person name="Tettelin H."/>
            <person name="Glass J.I."/>
            <person name="Rusch D."/>
            <person name="Podicherti R."/>
            <person name="Tsui H.-C.T."/>
            <person name="Winkler M.E."/>
        </authorList>
    </citation>
    <scope>NUCLEOTIDE SEQUENCE</scope>
</reference>
<keyword evidence="9" id="KW-0975">Bacterial flagellum</keyword>
<gene>
    <name evidence="12" type="ORF">METZ01_LOCUS455686</name>
</gene>
<dbReference type="InterPro" id="IPR028263">
    <property type="entry name" value="FliG_N"/>
</dbReference>
<protein>
    <recommendedName>
        <fullName evidence="4">Flagellar motor switch protein FliG</fullName>
    </recommendedName>
</protein>
<feature type="domain" description="Flagellar motor switch protein FliG middle" evidence="10">
    <location>
        <begin position="128"/>
        <end position="184"/>
    </location>
</feature>
<keyword evidence="6" id="KW-0145">Chemotaxis</keyword>
<dbReference type="EMBL" id="UINC01189234">
    <property type="protein sequence ID" value="SVE02832.1"/>
    <property type="molecule type" value="Genomic_DNA"/>
</dbReference>
<organism evidence="12">
    <name type="scientific">marine metagenome</name>
    <dbReference type="NCBI Taxonomy" id="408172"/>
    <lineage>
        <taxon>unclassified sequences</taxon>
        <taxon>metagenomes</taxon>
        <taxon>ecological metagenomes</taxon>
    </lineage>
</organism>
<dbReference type="GO" id="GO:0005886">
    <property type="term" value="C:plasma membrane"/>
    <property type="evidence" value="ECO:0007669"/>
    <property type="project" value="UniProtKB-SubCell"/>
</dbReference>
<evidence type="ECO:0000256" key="8">
    <source>
        <dbReference type="ARBA" id="ARBA00023136"/>
    </source>
</evidence>
<keyword evidence="5" id="KW-1003">Cell membrane</keyword>
<dbReference type="Pfam" id="PF14841">
    <property type="entry name" value="FliG_M"/>
    <property type="match status" value="1"/>
</dbReference>
<dbReference type="SUPFAM" id="SSF48029">
    <property type="entry name" value="FliG"/>
    <property type="match status" value="2"/>
</dbReference>
<evidence type="ECO:0000313" key="12">
    <source>
        <dbReference type="EMBL" id="SVE02832.1"/>
    </source>
</evidence>
<sequence>MAEKQTPFVPPTLDADGIRKAAIFLISVDQESAARILTQLEKSEQEALALEIARLGEDRPTREERDKILKEFHTIHMAREYVEQGGVGYARSLLEKILPTEEVRKIIDMIESSMKMTPFGFLQKTDTENLVTFIQEEHPQTISLILAYLSPAQSSEILEGLPLKKQQEVVKRLATMEHTSPEVVH</sequence>